<gene>
    <name evidence="1" type="ordered locus">Halxa_1443</name>
</gene>
<proteinExistence type="predicted"/>
<evidence type="ECO:0000313" key="1">
    <source>
        <dbReference type="EMBL" id="AEH36076.1"/>
    </source>
</evidence>
<dbReference type="AlphaFoldDB" id="F8DCN2"/>
<sequence>MKRALALGFALLEIIAPRRIVTPAERLAFRNPETGRLRPSTVPIARLEGLLFAWLLLRERGLSRPLRAALVALGTAMALVPRTAVESRLALAYENAADLELRSWVVPVTRLLGAGYLAAGLFAGRARADYPSNGRGR</sequence>
<dbReference type="STRING" id="797210.Halxa_1443"/>
<evidence type="ECO:0000313" key="2">
    <source>
        <dbReference type="Proteomes" id="UP000006794"/>
    </source>
</evidence>
<dbReference type="RefSeq" id="WP_013878972.1">
    <property type="nucleotide sequence ID" value="NC_015666.1"/>
</dbReference>
<dbReference type="GeneID" id="10796413"/>
<accession>F8DCN2</accession>
<dbReference type="Proteomes" id="UP000006794">
    <property type="component" value="Chromosome"/>
</dbReference>
<dbReference type="EMBL" id="CP002839">
    <property type="protein sequence ID" value="AEH36076.1"/>
    <property type="molecule type" value="Genomic_DNA"/>
</dbReference>
<dbReference type="OrthoDB" id="260081at2157"/>
<dbReference type="HOGENOM" id="CLU_151708_0_0_2"/>
<reference evidence="1 2" key="1">
    <citation type="journal article" date="2012" name="Stand. Genomic Sci.">
        <title>Complete genome sequence of Halopiger xanaduensis type strain (SH-6(T)).</title>
        <authorList>
            <person name="Anderson I."/>
            <person name="Tindall B.J."/>
            <person name="Rohde M."/>
            <person name="Lucas S."/>
            <person name="Han J."/>
            <person name="Lapidus A."/>
            <person name="Cheng J.F."/>
            <person name="Goodwin L."/>
            <person name="Pitluck S."/>
            <person name="Peters L."/>
            <person name="Pati A."/>
            <person name="Mikhailova N."/>
            <person name="Pagani I."/>
            <person name="Teshima H."/>
            <person name="Han C."/>
            <person name="Tapia R."/>
            <person name="Land M."/>
            <person name="Woyke T."/>
            <person name="Klenk H.P."/>
            <person name="Kyrpides N."/>
            <person name="Ivanova N."/>
        </authorList>
    </citation>
    <scope>NUCLEOTIDE SEQUENCE [LARGE SCALE GENOMIC DNA]</scope>
    <source>
        <strain evidence="2">DSM 18323 / JCM 14033 / SH-6</strain>
    </source>
</reference>
<name>F8DCN2_HALXS</name>
<organism evidence="1 2">
    <name type="scientific">Halopiger xanaduensis (strain DSM 18323 / JCM 14033 / SH-6)</name>
    <dbReference type="NCBI Taxonomy" id="797210"/>
    <lineage>
        <taxon>Archaea</taxon>
        <taxon>Methanobacteriati</taxon>
        <taxon>Methanobacteriota</taxon>
        <taxon>Stenosarchaea group</taxon>
        <taxon>Halobacteria</taxon>
        <taxon>Halobacteriales</taxon>
        <taxon>Natrialbaceae</taxon>
        <taxon>Halopiger</taxon>
    </lineage>
</organism>
<protein>
    <submittedName>
        <fullName evidence="1">Uncharacterized protein</fullName>
    </submittedName>
</protein>
<keyword evidence="2" id="KW-1185">Reference proteome</keyword>
<dbReference type="eggNOG" id="arCOG07770">
    <property type="taxonomic scope" value="Archaea"/>
</dbReference>
<dbReference type="KEGG" id="hxa:Halxa_1443"/>